<gene>
    <name evidence="1" type="ORF">Bccel_0734</name>
</gene>
<organism evidence="1 2">
    <name type="scientific">Pseudobacteroides cellulosolvens ATCC 35603 = DSM 2933</name>
    <dbReference type="NCBI Taxonomy" id="398512"/>
    <lineage>
        <taxon>Bacteria</taxon>
        <taxon>Bacillati</taxon>
        <taxon>Bacillota</taxon>
        <taxon>Clostridia</taxon>
        <taxon>Eubacteriales</taxon>
        <taxon>Oscillospiraceae</taxon>
        <taxon>Pseudobacteroides</taxon>
    </lineage>
</organism>
<keyword evidence="2" id="KW-1185">Reference proteome</keyword>
<protein>
    <recommendedName>
        <fullName evidence="3">1,4-dihydroxy-6-naphthoate synthase</fullName>
    </recommendedName>
</protein>
<evidence type="ECO:0000313" key="1">
    <source>
        <dbReference type="EMBL" id="KNY25474.1"/>
    </source>
</evidence>
<dbReference type="AlphaFoldDB" id="A0A0L6JIB0"/>
<evidence type="ECO:0000313" key="2">
    <source>
        <dbReference type="Proteomes" id="UP000036923"/>
    </source>
</evidence>
<dbReference type="OrthoDB" id="470767at2"/>
<sequence>MLDKDEYYCKVFVNKDIERFQLNRIIMDIVSGAFDGFDIEAWWGNIYLKENEATKPPWGKVNGDDFIYWLYFMDIEPSDEVEREDYIESIAKLMTELYNNGCQVIAACDFEDEVPKYREKL</sequence>
<dbReference type="RefSeq" id="WP_036943085.1">
    <property type="nucleotide sequence ID" value="NZ_JQKC01000020.1"/>
</dbReference>
<proteinExistence type="predicted"/>
<dbReference type="EMBL" id="LGTC01000001">
    <property type="protein sequence ID" value="KNY25474.1"/>
    <property type="molecule type" value="Genomic_DNA"/>
</dbReference>
<dbReference type="Proteomes" id="UP000036923">
    <property type="component" value="Unassembled WGS sequence"/>
</dbReference>
<evidence type="ECO:0008006" key="3">
    <source>
        <dbReference type="Google" id="ProtNLM"/>
    </source>
</evidence>
<accession>A0A0L6JIB0</accession>
<name>A0A0L6JIB0_9FIRM</name>
<dbReference type="eggNOG" id="ENOG5032XSN">
    <property type="taxonomic scope" value="Bacteria"/>
</dbReference>
<dbReference type="STRING" id="398512.Bccel_0734"/>
<comment type="caution">
    <text evidence="1">The sequence shown here is derived from an EMBL/GenBank/DDBJ whole genome shotgun (WGS) entry which is preliminary data.</text>
</comment>
<reference evidence="2" key="1">
    <citation type="submission" date="2015-07" db="EMBL/GenBank/DDBJ databases">
        <title>Near-Complete Genome Sequence of the Cellulolytic Bacterium Bacteroides (Pseudobacteroides) cellulosolvens ATCC 35603.</title>
        <authorList>
            <person name="Dassa B."/>
            <person name="Utturkar S.M."/>
            <person name="Klingeman D.M."/>
            <person name="Hurt R.A."/>
            <person name="Keller M."/>
            <person name="Xu J."/>
            <person name="Reddy Y.H.K."/>
            <person name="Borovok I."/>
            <person name="Grinberg I.R."/>
            <person name="Lamed R."/>
            <person name="Zhivin O."/>
            <person name="Bayer E.A."/>
            <person name="Brown S.D."/>
        </authorList>
    </citation>
    <scope>NUCLEOTIDE SEQUENCE [LARGE SCALE GENOMIC DNA]</scope>
    <source>
        <strain evidence="2">DSM 2933</strain>
    </source>
</reference>